<name>A0A5B7D1Z0_PORTR</name>
<feature type="region of interest" description="Disordered" evidence="1">
    <location>
        <begin position="24"/>
        <end position="70"/>
    </location>
</feature>
<reference evidence="2 3" key="1">
    <citation type="submission" date="2019-05" db="EMBL/GenBank/DDBJ databases">
        <title>Another draft genome of Portunus trituberculatus and its Hox gene families provides insights of decapod evolution.</title>
        <authorList>
            <person name="Jeong J.-H."/>
            <person name="Song I."/>
            <person name="Kim S."/>
            <person name="Choi T."/>
            <person name="Kim D."/>
            <person name="Ryu S."/>
            <person name="Kim W."/>
        </authorList>
    </citation>
    <scope>NUCLEOTIDE SEQUENCE [LARGE SCALE GENOMIC DNA]</scope>
    <source>
        <tissue evidence="2">Muscle</tissue>
    </source>
</reference>
<evidence type="ECO:0000313" key="3">
    <source>
        <dbReference type="Proteomes" id="UP000324222"/>
    </source>
</evidence>
<sequence>MYGEGVEARGGMGEREVKMLYPNYSLPSQPASQPASQPPIPPSYYELHRPQLAQTYRVHGGGNENKRARN</sequence>
<dbReference type="EMBL" id="VSRR010000303">
    <property type="protein sequence ID" value="MPC13743.1"/>
    <property type="molecule type" value="Genomic_DNA"/>
</dbReference>
<dbReference type="Proteomes" id="UP000324222">
    <property type="component" value="Unassembled WGS sequence"/>
</dbReference>
<dbReference type="AlphaFoldDB" id="A0A5B7D1Z0"/>
<protein>
    <submittedName>
        <fullName evidence="2">Uncharacterized protein</fullName>
    </submittedName>
</protein>
<keyword evidence="3" id="KW-1185">Reference proteome</keyword>
<organism evidence="2 3">
    <name type="scientific">Portunus trituberculatus</name>
    <name type="common">Swimming crab</name>
    <name type="synonym">Neptunus trituberculatus</name>
    <dbReference type="NCBI Taxonomy" id="210409"/>
    <lineage>
        <taxon>Eukaryota</taxon>
        <taxon>Metazoa</taxon>
        <taxon>Ecdysozoa</taxon>
        <taxon>Arthropoda</taxon>
        <taxon>Crustacea</taxon>
        <taxon>Multicrustacea</taxon>
        <taxon>Malacostraca</taxon>
        <taxon>Eumalacostraca</taxon>
        <taxon>Eucarida</taxon>
        <taxon>Decapoda</taxon>
        <taxon>Pleocyemata</taxon>
        <taxon>Brachyura</taxon>
        <taxon>Eubrachyura</taxon>
        <taxon>Portunoidea</taxon>
        <taxon>Portunidae</taxon>
        <taxon>Portuninae</taxon>
        <taxon>Portunus</taxon>
    </lineage>
</organism>
<comment type="caution">
    <text evidence="2">The sequence shown here is derived from an EMBL/GenBank/DDBJ whole genome shotgun (WGS) entry which is preliminary data.</text>
</comment>
<accession>A0A5B7D1Z0</accession>
<gene>
    <name evidence="2" type="ORF">E2C01_006487</name>
</gene>
<evidence type="ECO:0000313" key="2">
    <source>
        <dbReference type="EMBL" id="MPC13743.1"/>
    </source>
</evidence>
<evidence type="ECO:0000256" key="1">
    <source>
        <dbReference type="SAM" id="MobiDB-lite"/>
    </source>
</evidence>
<proteinExistence type="predicted"/>